<dbReference type="STRING" id="2138.SMSRO_v1c10770"/>
<dbReference type="EC" id="3.1.3.74" evidence="1"/>
<dbReference type="PANTHER" id="PTHR10000:SF8">
    <property type="entry name" value="HAD SUPERFAMILY HYDROLASE-LIKE, TYPE 3"/>
    <property type="match status" value="1"/>
</dbReference>
<keyword evidence="1" id="KW-0378">Hydrolase</keyword>
<accession>A0A2P6FD70</accession>
<evidence type="ECO:0000313" key="1">
    <source>
        <dbReference type="EMBL" id="PQM31324.1"/>
    </source>
</evidence>
<dbReference type="InterPro" id="IPR023214">
    <property type="entry name" value="HAD_sf"/>
</dbReference>
<dbReference type="InterPro" id="IPR036412">
    <property type="entry name" value="HAD-like_sf"/>
</dbReference>
<comment type="caution">
    <text evidence="1">The sequence shown here is derived from an EMBL/GenBank/DDBJ whole genome shotgun (WGS) entry which is preliminary data.</text>
</comment>
<dbReference type="InterPro" id="IPR000150">
    <property type="entry name" value="Cof"/>
</dbReference>
<dbReference type="Proteomes" id="UP000031565">
    <property type="component" value="Unassembled WGS sequence"/>
</dbReference>
<dbReference type="NCBIfam" id="TIGR01484">
    <property type="entry name" value="HAD-SF-IIB"/>
    <property type="match status" value="1"/>
</dbReference>
<dbReference type="AlphaFoldDB" id="A0A2P6FD70"/>
<keyword evidence="2" id="KW-1185">Reference proteome</keyword>
<name>A0A2P6FD70_9MOLU</name>
<dbReference type="SUPFAM" id="SSF56784">
    <property type="entry name" value="HAD-like"/>
    <property type="match status" value="1"/>
</dbReference>
<dbReference type="GO" id="GO:0033883">
    <property type="term" value="F:pyridoxal phosphatase activity"/>
    <property type="evidence" value="ECO:0007669"/>
    <property type="project" value="UniProtKB-EC"/>
</dbReference>
<sequence>MNLFKKYPYVINDLDGTITGEGYVINEETYEALQTYQLVSDYHLLLASGRLDLMAKEYFAKLKIKTSIISCNGALIRDPVSNEVLYQQTLPQDLAIEIITLALEHDVDHIVYTASMIYGHPHSKRIALMIKYNEQLGDNNYQIPLDIETNYLALLKNNNIQVLKILFPFNSTAELERVQFINEPFKDQVEGVFSQKDLFDIQALDIDKGNVFKKLCELKGYNPQQFIFYGDNFNDVELAKSVGYSVAMGNSVLELKKIANATTTSVFDNGVREHIFLPKYYQKNKLLSFYHKLKMFLNKHFFMSITLFSKLPLI</sequence>
<organism evidence="1 2">
    <name type="scientific">Spiroplasma poulsonii</name>
    <dbReference type="NCBI Taxonomy" id="2138"/>
    <lineage>
        <taxon>Bacteria</taxon>
        <taxon>Bacillati</taxon>
        <taxon>Mycoplasmatota</taxon>
        <taxon>Mollicutes</taxon>
        <taxon>Entomoplasmatales</taxon>
        <taxon>Spiroplasmataceae</taxon>
        <taxon>Spiroplasma</taxon>
    </lineage>
</organism>
<dbReference type="EMBL" id="JTLV02000001">
    <property type="protein sequence ID" value="PQM31324.1"/>
    <property type="molecule type" value="Genomic_DNA"/>
</dbReference>
<evidence type="ECO:0000313" key="2">
    <source>
        <dbReference type="Proteomes" id="UP000031565"/>
    </source>
</evidence>
<gene>
    <name evidence="1" type="primary">ybhA</name>
    <name evidence="1" type="ORF">SMSRO_SF011410</name>
</gene>
<dbReference type="Gene3D" id="3.40.50.1000">
    <property type="entry name" value="HAD superfamily/HAD-like"/>
    <property type="match status" value="1"/>
</dbReference>
<dbReference type="InterPro" id="IPR006379">
    <property type="entry name" value="HAD-SF_hydro_IIB"/>
</dbReference>
<dbReference type="GO" id="GO:0000287">
    <property type="term" value="F:magnesium ion binding"/>
    <property type="evidence" value="ECO:0007669"/>
    <property type="project" value="TreeGrafter"/>
</dbReference>
<dbReference type="Gene3D" id="3.30.1240.10">
    <property type="match status" value="1"/>
</dbReference>
<dbReference type="Pfam" id="PF08282">
    <property type="entry name" value="Hydrolase_3"/>
    <property type="match status" value="1"/>
</dbReference>
<dbReference type="PANTHER" id="PTHR10000">
    <property type="entry name" value="PHOSPHOSERINE PHOSPHATASE"/>
    <property type="match status" value="1"/>
</dbReference>
<dbReference type="RefSeq" id="WP_227991465.1">
    <property type="nucleotide sequence ID" value="NZ_CM020866.1"/>
</dbReference>
<proteinExistence type="predicted"/>
<dbReference type="NCBIfam" id="TIGR00099">
    <property type="entry name" value="Cof-subfamily"/>
    <property type="match status" value="1"/>
</dbReference>
<reference evidence="1 2" key="1">
    <citation type="journal article" date="2015" name="MBio">
        <title>Genome sequence of the Drosophila melanogaster male-killing Spiroplasma strain MSRO endosymbiont.</title>
        <authorList>
            <person name="Paredes J.C."/>
            <person name="Herren J.K."/>
            <person name="Schupfer F."/>
            <person name="Marin R."/>
            <person name="Claverol S."/>
            <person name="Kuo C.H."/>
            <person name="Lemaitre B."/>
            <person name="Beven L."/>
        </authorList>
    </citation>
    <scope>NUCLEOTIDE SEQUENCE [LARGE SCALE GENOMIC DNA]</scope>
    <source>
        <strain evidence="1 2">MSRO</strain>
    </source>
</reference>
<dbReference type="GO" id="GO:0005829">
    <property type="term" value="C:cytosol"/>
    <property type="evidence" value="ECO:0007669"/>
    <property type="project" value="TreeGrafter"/>
</dbReference>
<protein>
    <submittedName>
        <fullName evidence="1">Pyridoxal phosphate phosphatase YbhA</fullName>
        <ecNumber evidence="1">3.1.3.74</ecNumber>
    </submittedName>
</protein>